<name>R7T6T1_CAPTE</name>
<accession>R7T6T1</accession>
<reference evidence="2 4" key="2">
    <citation type="journal article" date="2013" name="Nature">
        <title>Insights into bilaterian evolution from three spiralian genomes.</title>
        <authorList>
            <person name="Simakov O."/>
            <person name="Marletaz F."/>
            <person name="Cho S.J."/>
            <person name="Edsinger-Gonzales E."/>
            <person name="Havlak P."/>
            <person name="Hellsten U."/>
            <person name="Kuo D.H."/>
            <person name="Larsson T."/>
            <person name="Lv J."/>
            <person name="Arendt D."/>
            <person name="Savage R."/>
            <person name="Osoegawa K."/>
            <person name="de Jong P."/>
            <person name="Grimwood J."/>
            <person name="Chapman J.A."/>
            <person name="Shapiro H."/>
            <person name="Aerts A."/>
            <person name="Otillar R.P."/>
            <person name="Terry A.Y."/>
            <person name="Boore J.L."/>
            <person name="Grigoriev I.V."/>
            <person name="Lindberg D.R."/>
            <person name="Seaver E.C."/>
            <person name="Weisblat D.A."/>
            <person name="Putnam N.H."/>
            <person name="Rokhsar D.S."/>
        </authorList>
    </citation>
    <scope>NUCLEOTIDE SEQUENCE</scope>
    <source>
        <strain evidence="2 4">I ESC-2004</strain>
    </source>
</reference>
<dbReference type="EMBL" id="KB311425">
    <property type="protein sequence ID" value="ELT89284.1"/>
    <property type="molecule type" value="Genomic_DNA"/>
</dbReference>
<gene>
    <name evidence="2" type="ORF">CAPTEDRAFT_211436</name>
</gene>
<sequence>MLLSMRPWNIHPHNSSSTAHQTYYSSRIKPQKNTHMMQKIHQRQTVQNYDQCTTVKNKKQLQINHRIRFQSPKGEWTPGTVIRKATGPRSYIVQNDAGKQYTRNRQQIFTTSEPVSDEDICTDDAKPPPVAQQPPCAPPGDTKRSWTRSIYTNTRISDNVH</sequence>
<protein>
    <submittedName>
        <fullName evidence="2 3">Uncharacterized protein</fullName>
    </submittedName>
</protein>
<reference evidence="4" key="1">
    <citation type="submission" date="2012-12" db="EMBL/GenBank/DDBJ databases">
        <authorList>
            <person name="Hellsten U."/>
            <person name="Grimwood J."/>
            <person name="Chapman J.A."/>
            <person name="Shapiro H."/>
            <person name="Aerts A."/>
            <person name="Otillar R.P."/>
            <person name="Terry A.Y."/>
            <person name="Boore J.L."/>
            <person name="Simakov O."/>
            <person name="Marletaz F."/>
            <person name="Cho S.-J."/>
            <person name="Edsinger-Gonzales E."/>
            <person name="Havlak P."/>
            <person name="Kuo D.-H."/>
            <person name="Larsson T."/>
            <person name="Lv J."/>
            <person name="Arendt D."/>
            <person name="Savage R."/>
            <person name="Osoegawa K."/>
            <person name="de Jong P."/>
            <person name="Lindberg D.R."/>
            <person name="Seaver E.C."/>
            <person name="Weisblat D.A."/>
            <person name="Putnam N.H."/>
            <person name="Grigoriev I.V."/>
            <person name="Rokhsar D.S."/>
        </authorList>
    </citation>
    <scope>NUCLEOTIDE SEQUENCE</scope>
    <source>
        <strain evidence="4">I ESC-2004</strain>
    </source>
</reference>
<evidence type="ECO:0000313" key="3">
    <source>
        <dbReference type="EnsemblMetazoa" id="CapteP211436"/>
    </source>
</evidence>
<evidence type="ECO:0000313" key="2">
    <source>
        <dbReference type="EMBL" id="ELT89284.1"/>
    </source>
</evidence>
<dbReference type="Proteomes" id="UP000014760">
    <property type="component" value="Unassembled WGS sequence"/>
</dbReference>
<reference evidence="3" key="3">
    <citation type="submission" date="2015-06" db="UniProtKB">
        <authorList>
            <consortium name="EnsemblMetazoa"/>
        </authorList>
    </citation>
    <scope>IDENTIFICATION</scope>
</reference>
<keyword evidence="4" id="KW-1185">Reference proteome</keyword>
<evidence type="ECO:0000256" key="1">
    <source>
        <dbReference type="SAM" id="MobiDB-lite"/>
    </source>
</evidence>
<dbReference type="AlphaFoldDB" id="R7T6T1"/>
<feature type="region of interest" description="Disordered" evidence="1">
    <location>
        <begin position="112"/>
        <end position="147"/>
    </location>
</feature>
<feature type="region of interest" description="Disordered" evidence="1">
    <location>
        <begin position="1"/>
        <end position="22"/>
    </location>
</feature>
<feature type="compositionally biased region" description="Pro residues" evidence="1">
    <location>
        <begin position="127"/>
        <end position="138"/>
    </location>
</feature>
<evidence type="ECO:0000313" key="4">
    <source>
        <dbReference type="Proteomes" id="UP000014760"/>
    </source>
</evidence>
<feature type="compositionally biased region" description="Polar residues" evidence="1">
    <location>
        <begin position="12"/>
        <end position="22"/>
    </location>
</feature>
<dbReference type="HOGENOM" id="CLU_1645347_0_0_1"/>
<dbReference type="EMBL" id="AMQN01032785">
    <property type="status" value="NOT_ANNOTATED_CDS"/>
    <property type="molecule type" value="Genomic_DNA"/>
</dbReference>
<dbReference type="EnsemblMetazoa" id="CapteT211436">
    <property type="protein sequence ID" value="CapteP211436"/>
    <property type="gene ID" value="CapteG211436"/>
</dbReference>
<proteinExistence type="predicted"/>
<dbReference type="OrthoDB" id="8063572at2759"/>
<organism evidence="2">
    <name type="scientific">Capitella teleta</name>
    <name type="common">Polychaete worm</name>
    <dbReference type="NCBI Taxonomy" id="283909"/>
    <lineage>
        <taxon>Eukaryota</taxon>
        <taxon>Metazoa</taxon>
        <taxon>Spiralia</taxon>
        <taxon>Lophotrochozoa</taxon>
        <taxon>Annelida</taxon>
        <taxon>Polychaeta</taxon>
        <taxon>Sedentaria</taxon>
        <taxon>Scolecida</taxon>
        <taxon>Capitellidae</taxon>
        <taxon>Capitella</taxon>
    </lineage>
</organism>